<evidence type="ECO:0008006" key="3">
    <source>
        <dbReference type="Google" id="ProtNLM"/>
    </source>
</evidence>
<dbReference type="InterPro" id="IPR009354">
    <property type="entry name" value="Usg"/>
</dbReference>
<organism evidence="1 2">
    <name type="scientific">Aquamicrobium aerolatum DSM 21857</name>
    <dbReference type="NCBI Taxonomy" id="1121003"/>
    <lineage>
        <taxon>Bacteria</taxon>
        <taxon>Pseudomonadati</taxon>
        <taxon>Pseudomonadota</taxon>
        <taxon>Alphaproteobacteria</taxon>
        <taxon>Hyphomicrobiales</taxon>
        <taxon>Phyllobacteriaceae</taxon>
        <taxon>Aerobium</taxon>
    </lineage>
</organism>
<dbReference type="Proteomes" id="UP000242763">
    <property type="component" value="Unassembled WGS sequence"/>
</dbReference>
<dbReference type="AlphaFoldDB" id="A0A1I3RE44"/>
<sequence length="114" mass="13390">MQYADPQTITIVFTHETTKERHMPAIVSREFRMQMEGYGLTTAEIHYRLPDHPSLLQVYVWQDYDLAPKFPELRGFLDYWTETLEGALHSVRVAHHRLIQPSEWKAVDGIISVH</sequence>
<dbReference type="STRING" id="1121003.SAMN03080618_02967"/>
<dbReference type="Pfam" id="PF06233">
    <property type="entry name" value="Usg"/>
    <property type="match status" value="1"/>
</dbReference>
<evidence type="ECO:0000313" key="2">
    <source>
        <dbReference type="Proteomes" id="UP000242763"/>
    </source>
</evidence>
<accession>A0A1I3RE44</accession>
<keyword evidence="2" id="KW-1185">Reference proteome</keyword>
<reference evidence="2" key="1">
    <citation type="submission" date="2016-10" db="EMBL/GenBank/DDBJ databases">
        <authorList>
            <person name="Varghese N."/>
            <person name="Submissions S."/>
        </authorList>
    </citation>
    <scope>NUCLEOTIDE SEQUENCE [LARGE SCALE GENOMIC DNA]</scope>
    <source>
        <strain evidence="2">DSM 21857</strain>
    </source>
</reference>
<dbReference type="EMBL" id="FORF01000019">
    <property type="protein sequence ID" value="SFJ43969.1"/>
    <property type="molecule type" value="Genomic_DNA"/>
</dbReference>
<name>A0A1I3RE44_9HYPH</name>
<protein>
    <recommendedName>
        <fullName evidence="3">Protein usg</fullName>
    </recommendedName>
</protein>
<gene>
    <name evidence="1" type="ORF">SAMN03080618_02967</name>
</gene>
<evidence type="ECO:0000313" key="1">
    <source>
        <dbReference type="EMBL" id="SFJ43969.1"/>
    </source>
</evidence>
<proteinExistence type="predicted"/>